<dbReference type="Gene3D" id="3.90.226.10">
    <property type="entry name" value="2-enoyl-CoA Hydratase, Chain A, domain 1"/>
    <property type="match status" value="1"/>
</dbReference>
<organism evidence="3 4">
    <name type="scientific">Limnohabitans radicicola</name>
    <dbReference type="NCBI Taxonomy" id="2771427"/>
    <lineage>
        <taxon>Bacteria</taxon>
        <taxon>Pseudomonadati</taxon>
        <taxon>Pseudomonadota</taxon>
        <taxon>Betaproteobacteria</taxon>
        <taxon>Burkholderiales</taxon>
        <taxon>Comamonadaceae</taxon>
        <taxon>Limnohabitans</taxon>
    </lineage>
</organism>
<dbReference type="Proteomes" id="UP000647424">
    <property type="component" value="Unassembled WGS sequence"/>
</dbReference>
<reference evidence="3" key="1">
    <citation type="submission" date="2020-09" db="EMBL/GenBank/DDBJ databases">
        <title>Genome seq and assembly of Limnohabitants sp.</title>
        <authorList>
            <person name="Chhetri G."/>
        </authorList>
    </citation>
    <scope>NUCLEOTIDE SEQUENCE</scope>
    <source>
        <strain evidence="3">JUR4</strain>
    </source>
</reference>
<keyword evidence="4" id="KW-1185">Reference proteome</keyword>
<evidence type="ECO:0000313" key="4">
    <source>
        <dbReference type="Proteomes" id="UP000647424"/>
    </source>
</evidence>
<sequence>MIIPSKSNPSLLQFDVTDQVATLTFDSPSKRNALEPAMRDELAAALHHIQQDKAIRAVVLTGAGGHFCSGGDLKNIAAANLDNGGWLGRMQTLHEWVQVLLTLDRPVIAAVDGAAAGAGFSLALSADFVLATPRAWFNMSFLKVGLVPDVGALYTLPRVVGVQRAKEIMLSARDIDAQEALGLGIVMELHAPEQLLPRAQALARSFVGASPAAVALIKRSLNNALGGGLQDMLSSEAQAQALAAGTAEHREAVNRFLNKQAPLFAWPKQDKA</sequence>
<dbReference type="InterPro" id="IPR001753">
    <property type="entry name" value="Enoyl-CoA_hydra/iso"/>
</dbReference>
<proteinExistence type="inferred from homology"/>
<dbReference type="InterPro" id="IPR014748">
    <property type="entry name" value="Enoyl-CoA_hydra_C"/>
</dbReference>
<dbReference type="Pfam" id="PF00378">
    <property type="entry name" value="ECH_1"/>
    <property type="match status" value="1"/>
</dbReference>
<accession>A0A927FHK0</accession>
<comment type="similarity">
    <text evidence="1 2">Belongs to the enoyl-CoA hydratase/isomerase family.</text>
</comment>
<name>A0A927FHK0_9BURK</name>
<dbReference type="PANTHER" id="PTHR43459:SF1">
    <property type="entry name" value="EG:BACN32G11.4 PROTEIN"/>
    <property type="match status" value="1"/>
</dbReference>
<dbReference type="EMBL" id="JACYFT010000001">
    <property type="protein sequence ID" value="MBD8050127.1"/>
    <property type="molecule type" value="Genomic_DNA"/>
</dbReference>
<dbReference type="InterPro" id="IPR029045">
    <property type="entry name" value="ClpP/crotonase-like_dom_sf"/>
</dbReference>
<evidence type="ECO:0000256" key="1">
    <source>
        <dbReference type="ARBA" id="ARBA00005254"/>
    </source>
</evidence>
<dbReference type="InterPro" id="IPR018376">
    <property type="entry name" value="Enoyl-CoA_hyd/isom_CS"/>
</dbReference>
<evidence type="ECO:0000313" key="3">
    <source>
        <dbReference type="EMBL" id="MBD8050127.1"/>
    </source>
</evidence>
<comment type="caution">
    <text evidence="3">The sequence shown here is derived from an EMBL/GenBank/DDBJ whole genome shotgun (WGS) entry which is preliminary data.</text>
</comment>
<gene>
    <name evidence="3" type="ORF">IC609_06200</name>
</gene>
<dbReference type="SUPFAM" id="SSF52096">
    <property type="entry name" value="ClpP/crotonase"/>
    <property type="match status" value="1"/>
</dbReference>
<evidence type="ECO:0000256" key="2">
    <source>
        <dbReference type="RuleBase" id="RU003707"/>
    </source>
</evidence>
<dbReference type="PROSITE" id="PS00166">
    <property type="entry name" value="ENOYL_COA_HYDRATASE"/>
    <property type="match status" value="1"/>
</dbReference>
<dbReference type="AlphaFoldDB" id="A0A927FHK0"/>
<dbReference type="PANTHER" id="PTHR43459">
    <property type="entry name" value="ENOYL-COA HYDRATASE"/>
    <property type="match status" value="1"/>
</dbReference>
<dbReference type="GO" id="GO:0003824">
    <property type="term" value="F:catalytic activity"/>
    <property type="evidence" value="ECO:0007669"/>
    <property type="project" value="InterPro"/>
</dbReference>
<protein>
    <submittedName>
        <fullName evidence="3">Enoyl-CoA hydratase/isomerase family protein</fullName>
    </submittedName>
</protein>
<dbReference type="Gene3D" id="1.10.12.10">
    <property type="entry name" value="Lyase 2-enoyl-coa Hydratase, Chain A, domain 2"/>
    <property type="match status" value="1"/>
</dbReference>
<dbReference type="CDD" id="cd06558">
    <property type="entry name" value="crotonase-like"/>
    <property type="match status" value="1"/>
</dbReference>
<dbReference type="RefSeq" id="WP_191818544.1">
    <property type="nucleotide sequence ID" value="NZ_JACYFT010000001.1"/>
</dbReference>